<dbReference type="Pfam" id="PF08899">
    <property type="entry name" value="DUF1844"/>
    <property type="match status" value="1"/>
</dbReference>
<dbReference type="Proteomes" id="UP000001025">
    <property type="component" value="Chromosome"/>
</dbReference>
<dbReference type="InterPro" id="IPR014995">
    <property type="entry name" value="DUF1844"/>
</dbReference>
<accession>Q7UJ87</accession>
<dbReference type="InParanoid" id="Q7UJ87"/>
<dbReference type="HOGENOM" id="CLU_136189_0_0_0"/>
<evidence type="ECO:0008006" key="4">
    <source>
        <dbReference type="Google" id="ProtNLM"/>
    </source>
</evidence>
<dbReference type="EMBL" id="BX294154">
    <property type="protein sequence ID" value="CAD77371.1"/>
    <property type="molecule type" value="Genomic_DNA"/>
</dbReference>
<dbReference type="EnsemblBacteria" id="CAD77371">
    <property type="protein sequence ID" value="CAD77371"/>
    <property type="gene ID" value="RB12060"/>
</dbReference>
<evidence type="ECO:0000313" key="3">
    <source>
        <dbReference type="Proteomes" id="UP000001025"/>
    </source>
</evidence>
<protein>
    <recommendedName>
        <fullName evidence="4">DUF1844 domain-containing protein</fullName>
    </recommendedName>
</protein>
<feature type="region of interest" description="Disordered" evidence="1">
    <location>
        <begin position="1"/>
        <end position="63"/>
    </location>
</feature>
<feature type="compositionally biased region" description="Basic and acidic residues" evidence="1">
    <location>
        <begin position="21"/>
        <end position="33"/>
    </location>
</feature>
<evidence type="ECO:0000313" key="2">
    <source>
        <dbReference type="EMBL" id="CAD77371.1"/>
    </source>
</evidence>
<name>Q7UJ87_RHOBA</name>
<dbReference type="STRING" id="243090.RB12060"/>
<dbReference type="RefSeq" id="WP_011123553.1">
    <property type="nucleotide sequence ID" value="NC_005027.1"/>
</dbReference>
<dbReference type="AlphaFoldDB" id="Q7UJ87"/>
<evidence type="ECO:0000256" key="1">
    <source>
        <dbReference type="SAM" id="MobiDB-lite"/>
    </source>
</evidence>
<sequence>MTNSDPKENETDESPQIVVDSDWKEQVAKEKETLANQTEIESSSDSVAETKEASAESAGSKLPPASFEVLVSMLFTQGMSSLGQIPMPGQEEGRVDKPMAKHSIDTLEVLSEKTKGNLSDDESKMLTEATHALRMAYVSTRG</sequence>
<feature type="compositionally biased region" description="Polar residues" evidence="1">
    <location>
        <begin position="34"/>
        <end position="47"/>
    </location>
</feature>
<dbReference type="PATRIC" id="fig|243090.15.peg.5827"/>
<proteinExistence type="predicted"/>
<keyword evidence="3" id="KW-1185">Reference proteome</keyword>
<dbReference type="KEGG" id="rba:RB12060"/>
<gene>
    <name evidence="2" type="ordered locus">RB12060</name>
</gene>
<reference evidence="2 3" key="1">
    <citation type="journal article" date="2003" name="Proc. Natl. Acad. Sci. U.S.A.">
        <title>Complete genome sequence of the marine planctomycete Pirellula sp. strain 1.</title>
        <authorList>
            <person name="Gloeckner F.O."/>
            <person name="Kube M."/>
            <person name="Bauer M."/>
            <person name="Teeling H."/>
            <person name="Lombardot T."/>
            <person name="Ludwig W."/>
            <person name="Gade D."/>
            <person name="Beck A."/>
            <person name="Borzym K."/>
            <person name="Heitmann K."/>
            <person name="Rabus R."/>
            <person name="Schlesner H."/>
            <person name="Amann R."/>
            <person name="Reinhardt R."/>
        </authorList>
    </citation>
    <scope>NUCLEOTIDE SEQUENCE [LARGE SCALE GENOMIC DNA]</scope>
    <source>
        <strain evidence="3">DSM 10527 / NCIMB 13988 / SH1</strain>
    </source>
</reference>
<organism evidence="2 3">
    <name type="scientific">Rhodopirellula baltica (strain DSM 10527 / NCIMB 13988 / SH1)</name>
    <dbReference type="NCBI Taxonomy" id="243090"/>
    <lineage>
        <taxon>Bacteria</taxon>
        <taxon>Pseudomonadati</taxon>
        <taxon>Planctomycetota</taxon>
        <taxon>Planctomycetia</taxon>
        <taxon>Pirellulales</taxon>
        <taxon>Pirellulaceae</taxon>
        <taxon>Rhodopirellula</taxon>
    </lineage>
</organism>
<dbReference type="OrthoDB" id="9799618at2"/>
<dbReference type="eggNOG" id="ENOG50334IY">
    <property type="taxonomic scope" value="Bacteria"/>
</dbReference>